<name>A0A842JG72_9ACTN</name>
<dbReference type="Gene3D" id="1.10.10.10">
    <property type="entry name" value="Winged helix-like DNA-binding domain superfamily/Winged helix DNA-binding domain"/>
    <property type="match status" value="1"/>
</dbReference>
<comment type="caution">
    <text evidence="6">The sequence shown here is derived from an EMBL/GenBank/DDBJ whole genome shotgun (WGS) entry which is preliminary data.</text>
</comment>
<keyword evidence="4" id="KW-0804">Transcription</keyword>
<dbReference type="InterPro" id="IPR000847">
    <property type="entry name" value="LysR_HTH_N"/>
</dbReference>
<dbReference type="GO" id="GO:0032993">
    <property type="term" value="C:protein-DNA complex"/>
    <property type="evidence" value="ECO:0007669"/>
    <property type="project" value="TreeGrafter"/>
</dbReference>
<dbReference type="PROSITE" id="PS50931">
    <property type="entry name" value="HTH_LYSR"/>
    <property type="match status" value="1"/>
</dbReference>
<dbReference type="SUPFAM" id="SSF53850">
    <property type="entry name" value="Periplasmic binding protein-like II"/>
    <property type="match status" value="1"/>
</dbReference>
<keyword evidence="3" id="KW-0238">DNA-binding</keyword>
<feature type="domain" description="HTH lysR-type" evidence="5">
    <location>
        <begin position="1"/>
        <end position="58"/>
    </location>
</feature>
<dbReference type="Pfam" id="PF00126">
    <property type="entry name" value="HTH_1"/>
    <property type="match status" value="1"/>
</dbReference>
<comment type="similarity">
    <text evidence="1">Belongs to the LysR transcriptional regulatory family.</text>
</comment>
<dbReference type="Pfam" id="PF03466">
    <property type="entry name" value="LysR_substrate"/>
    <property type="match status" value="1"/>
</dbReference>
<evidence type="ECO:0000313" key="6">
    <source>
        <dbReference type="EMBL" id="MBC2889481.1"/>
    </source>
</evidence>
<dbReference type="InterPro" id="IPR036388">
    <property type="entry name" value="WH-like_DNA-bd_sf"/>
</dbReference>
<dbReference type="InterPro" id="IPR036390">
    <property type="entry name" value="WH_DNA-bd_sf"/>
</dbReference>
<keyword evidence="2" id="KW-0805">Transcription regulation</keyword>
<evidence type="ECO:0000256" key="3">
    <source>
        <dbReference type="ARBA" id="ARBA00023125"/>
    </source>
</evidence>
<evidence type="ECO:0000256" key="2">
    <source>
        <dbReference type="ARBA" id="ARBA00023015"/>
    </source>
</evidence>
<dbReference type="SUPFAM" id="SSF46785">
    <property type="entry name" value="Winged helix' DNA-binding domain"/>
    <property type="match status" value="1"/>
</dbReference>
<gene>
    <name evidence="6" type="ORF">H7313_09005</name>
</gene>
<dbReference type="CDD" id="cd05466">
    <property type="entry name" value="PBP2_LTTR_substrate"/>
    <property type="match status" value="1"/>
</dbReference>
<reference evidence="6 7" key="1">
    <citation type="submission" date="2020-08" db="EMBL/GenBank/DDBJ databases">
        <authorList>
            <person name="Liu C."/>
            <person name="Sun Q."/>
        </authorList>
    </citation>
    <scope>NUCLEOTIDE SEQUENCE [LARGE SCALE GENOMIC DNA]</scope>
    <source>
        <strain evidence="6 7">N22</strain>
    </source>
</reference>
<dbReference type="RefSeq" id="WP_185905297.1">
    <property type="nucleotide sequence ID" value="NZ_JACMSE010000005.1"/>
</dbReference>
<evidence type="ECO:0000259" key="5">
    <source>
        <dbReference type="PROSITE" id="PS50931"/>
    </source>
</evidence>
<dbReference type="EMBL" id="JACMSE010000005">
    <property type="protein sequence ID" value="MBC2889481.1"/>
    <property type="molecule type" value="Genomic_DNA"/>
</dbReference>
<dbReference type="Gene3D" id="3.40.190.290">
    <property type="match status" value="1"/>
</dbReference>
<proteinExistence type="inferred from homology"/>
<sequence length="290" mass="31564">MEIHQLRHLLAAAENSSYAQAAKRCFTSRQNVAHSIKAIETELGIALFERHGNEMVLTPAGQQLAGEAREIVTKVDGLHVMFAGPDATDQTLNLAVSTNLFAGISLGTDEYIAQHSDRLRVSEMSCEDCYRSVCTGKADVAVIMCMERKFPDCDVLEMGEGSVSFALTSAASPLGRKESLSVMDLKDQKLLLMSEPVFQYAPLFAQLDSLGFDRANVSVIPSTSSMIHVVKRSGGTGIVSDKFSMAPPAGFCAIPLSDPRLNWHFYILFQKNSASFRSIAKFAQGIQGTF</sequence>
<dbReference type="GO" id="GO:0003700">
    <property type="term" value="F:DNA-binding transcription factor activity"/>
    <property type="evidence" value="ECO:0007669"/>
    <property type="project" value="InterPro"/>
</dbReference>
<evidence type="ECO:0000256" key="1">
    <source>
        <dbReference type="ARBA" id="ARBA00009437"/>
    </source>
</evidence>
<protein>
    <submittedName>
        <fullName evidence="6">LysR family transcriptional regulator</fullName>
    </submittedName>
</protein>
<evidence type="ECO:0000313" key="7">
    <source>
        <dbReference type="Proteomes" id="UP000587396"/>
    </source>
</evidence>
<dbReference type="PANTHER" id="PTHR30346:SF28">
    <property type="entry name" value="HTH-TYPE TRANSCRIPTIONAL REGULATOR CYNR"/>
    <property type="match status" value="1"/>
</dbReference>
<accession>A0A842JG72</accession>
<dbReference type="Proteomes" id="UP000587396">
    <property type="component" value="Unassembled WGS sequence"/>
</dbReference>
<keyword evidence="7" id="KW-1185">Reference proteome</keyword>
<dbReference type="InterPro" id="IPR005119">
    <property type="entry name" value="LysR_subst-bd"/>
</dbReference>
<dbReference type="GO" id="GO:0003677">
    <property type="term" value="F:DNA binding"/>
    <property type="evidence" value="ECO:0007669"/>
    <property type="project" value="UniProtKB-KW"/>
</dbReference>
<evidence type="ECO:0000256" key="4">
    <source>
        <dbReference type="ARBA" id="ARBA00023163"/>
    </source>
</evidence>
<organism evidence="6 7">
    <name type="scientific">Gordonibacter massiliensis</name>
    <name type="common">ex Traore et al. 2017</name>
    <dbReference type="NCBI Taxonomy" id="1841863"/>
    <lineage>
        <taxon>Bacteria</taxon>
        <taxon>Bacillati</taxon>
        <taxon>Actinomycetota</taxon>
        <taxon>Coriobacteriia</taxon>
        <taxon>Eggerthellales</taxon>
        <taxon>Eggerthellaceae</taxon>
        <taxon>Gordonibacter</taxon>
    </lineage>
</organism>
<dbReference type="AlphaFoldDB" id="A0A842JG72"/>
<dbReference type="PANTHER" id="PTHR30346">
    <property type="entry name" value="TRANSCRIPTIONAL DUAL REGULATOR HCAR-RELATED"/>
    <property type="match status" value="1"/>
</dbReference>